<reference evidence="2 3" key="1">
    <citation type="submission" date="2024-07" db="EMBL/GenBank/DDBJ databases">
        <authorList>
            <person name="Thanompreechachai J."/>
            <person name="Duangmal K."/>
        </authorList>
    </citation>
    <scope>NUCLEOTIDE SEQUENCE [LARGE SCALE GENOMIC DNA]</scope>
    <source>
        <strain evidence="2 3">TBRC 1896</strain>
    </source>
</reference>
<proteinExistence type="predicted"/>
<keyword evidence="1" id="KW-1133">Transmembrane helix</keyword>
<feature type="transmembrane region" description="Helical" evidence="1">
    <location>
        <begin position="71"/>
        <end position="91"/>
    </location>
</feature>
<organism evidence="2 3">
    <name type="scientific">Kineococcus mangrovi</name>
    <dbReference type="NCBI Taxonomy" id="1660183"/>
    <lineage>
        <taxon>Bacteria</taxon>
        <taxon>Bacillati</taxon>
        <taxon>Actinomycetota</taxon>
        <taxon>Actinomycetes</taxon>
        <taxon>Kineosporiales</taxon>
        <taxon>Kineosporiaceae</taxon>
        <taxon>Kineococcus</taxon>
    </lineage>
</organism>
<feature type="transmembrane region" description="Helical" evidence="1">
    <location>
        <begin position="152"/>
        <end position="173"/>
    </location>
</feature>
<evidence type="ECO:0000256" key="1">
    <source>
        <dbReference type="SAM" id="Phobius"/>
    </source>
</evidence>
<dbReference type="Pfam" id="PF10011">
    <property type="entry name" value="DUF2254"/>
    <property type="match status" value="1"/>
</dbReference>
<gene>
    <name evidence="2" type="ORF">AB2L28_20145</name>
</gene>
<protein>
    <submittedName>
        <fullName evidence="2">DUF2254 domain-containing protein</fullName>
    </submittedName>
</protein>
<sequence>MPHHVGVRFAALQEAVRTRLWPLPVIGVTLAVIAGVLLPLLDGAVDEKLPDSVRNLVFGGGAGAARTVLDAVASSLITVTSLTFSLTVVTLQLASSQFSPRLLRTFTQDRFVHVTLAVFLSTFTYALTVLRTVRSPSDDDGGAVVSAVVPRISVTVAFLLAVVSVVCLVLFLAHLAREIRVETVLERVQVEACRTADLLYPTDGTVTAERGTPVTVPGGAAQLVAAGSGFLCLVDEGPLLELAQDADVVVVVDRAPGGSVVRGTPIGWCWSSGGRPLDAEVHRRVQEGLDEAVDIGPEPTQAQDLAFGLRQLVDVADKALSPGINDPTTAVRAIGHTSAFLCAVADRPLGDQVARDEDGTLRLVVRRPGMPELLDLAVAQPVRYGTDPAVLLRVAQMLEEVAWSTSRAEVRTAVRTQLGRLRAAVAQADLHELDLERLRKASGQVESTLAHPRSPTA</sequence>
<name>A0ABV4I7M8_9ACTN</name>
<dbReference type="Proteomes" id="UP001566476">
    <property type="component" value="Unassembled WGS sequence"/>
</dbReference>
<feature type="transmembrane region" description="Helical" evidence="1">
    <location>
        <begin position="111"/>
        <end position="132"/>
    </location>
</feature>
<dbReference type="EMBL" id="JBGGTQ010000012">
    <property type="protein sequence ID" value="MEZ0494556.1"/>
    <property type="molecule type" value="Genomic_DNA"/>
</dbReference>
<comment type="caution">
    <text evidence="2">The sequence shown here is derived from an EMBL/GenBank/DDBJ whole genome shotgun (WGS) entry which is preliminary data.</text>
</comment>
<evidence type="ECO:0000313" key="2">
    <source>
        <dbReference type="EMBL" id="MEZ0494556.1"/>
    </source>
</evidence>
<keyword evidence="1" id="KW-0472">Membrane</keyword>
<accession>A0ABV4I7M8</accession>
<dbReference type="RefSeq" id="WP_370720788.1">
    <property type="nucleotide sequence ID" value="NZ_JBGGTQ010000012.1"/>
</dbReference>
<evidence type="ECO:0000313" key="3">
    <source>
        <dbReference type="Proteomes" id="UP001566476"/>
    </source>
</evidence>
<feature type="transmembrane region" description="Helical" evidence="1">
    <location>
        <begin position="20"/>
        <end position="41"/>
    </location>
</feature>
<dbReference type="InterPro" id="IPR018723">
    <property type="entry name" value="DUF2254_membrane"/>
</dbReference>
<keyword evidence="1" id="KW-0812">Transmembrane</keyword>
<keyword evidence="3" id="KW-1185">Reference proteome</keyword>